<accession>U7QR26</accession>
<sequence>MKTEGKSLILFNKKVKSSRVASSKEIEGIYISPIMTGIATFDRTLEQTHTWVNDIAKILECENKEQIFQGLRVTLHKLRDRLTVEEATHLGAQFPVLLTGFYYEDWKPATNPDQTRSQGKFLDSIEQQLPAWESTNISIENLVRAVFNVISSRVSAGEVKQVINMMPTEIKQLWPQPMQAEAANR</sequence>
<dbReference type="Gene3D" id="1.10.490.110">
    <property type="entry name" value="Uncharacterized conserved protein DUF2267"/>
    <property type="match status" value="1"/>
</dbReference>
<dbReference type="InterPro" id="IPR038282">
    <property type="entry name" value="DUF2267_sf"/>
</dbReference>
<keyword evidence="2" id="KW-1185">Reference proteome</keyword>
<protein>
    <recommendedName>
        <fullName evidence="3">DUF2267 domain-containing protein</fullName>
    </recommendedName>
</protein>
<dbReference type="AlphaFoldDB" id="U7QR26"/>
<gene>
    <name evidence="1" type="ORF">M595_0399</name>
</gene>
<dbReference type="EMBL" id="AUZM01000002">
    <property type="protein sequence ID" value="ERT09747.1"/>
    <property type="molecule type" value="Genomic_DNA"/>
</dbReference>
<comment type="caution">
    <text evidence="1">The sequence shown here is derived from an EMBL/GenBank/DDBJ whole genome shotgun (WGS) entry which is preliminary data.</text>
</comment>
<name>U7QR26_9CYAN</name>
<organism evidence="1 2">
    <name type="scientific">Lyngbya aestuarii BL J</name>
    <dbReference type="NCBI Taxonomy" id="1348334"/>
    <lineage>
        <taxon>Bacteria</taxon>
        <taxon>Bacillati</taxon>
        <taxon>Cyanobacteriota</taxon>
        <taxon>Cyanophyceae</taxon>
        <taxon>Oscillatoriophycideae</taxon>
        <taxon>Oscillatoriales</taxon>
        <taxon>Microcoleaceae</taxon>
        <taxon>Lyngbya</taxon>
    </lineage>
</organism>
<proteinExistence type="predicted"/>
<dbReference type="Proteomes" id="UP000017127">
    <property type="component" value="Unassembled WGS sequence"/>
</dbReference>
<dbReference type="InterPro" id="IPR018727">
    <property type="entry name" value="DUF2267"/>
</dbReference>
<evidence type="ECO:0000313" key="2">
    <source>
        <dbReference type="Proteomes" id="UP000017127"/>
    </source>
</evidence>
<evidence type="ECO:0000313" key="1">
    <source>
        <dbReference type="EMBL" id="ERT09747.1"/>
    </source>
</evidence>
<evidence type="ECO:0008006" key="3">
    <source>
        <dbReference type="Google" id="ProtNLM"/>
    </source>
</evidence>
<dbReference type="Pfam" id="PF10025">
    <property type="entry name" value="DUF2267"/>
    <property type="match status" value="1"/>
</dbReference>
<reference evidence="1 2" key="1">
    <citation type="journal article" date="2013" name="Front. Microbiol.">
        <title>Comparative genomic analyses of the cyanobacterium, Lyngbya aestuarii BL J, a powerful hydrogen producer.</title>
        <authorList>
            <person name="Kothari A."/>
            <person name="Vaughn M."/>
            <person name="Garcia-Pichel F."/>
        </authorList>
    </citation>
    <scope>NUCLEOTIDE SEQUENCE [LARGE SCALE GENOMIC DNA]</scope>
    <source>
        <strain evidence="1 2">BL J</strain>
    </source>
</reference>